<dbReference type="CDD" id="cd04187">
    <property type="entry name" value="DPM1_like_bac"/>
    <property type="match status" value="1"/>
</dbReference>
<feature type="transmembrane region" description="Helical" evidence="7">
    <location>
        <begin position="230"/>
        <end position="255"/>
    </location>
</feature>
<feature type="transmembrane region" description="Helical" evidence="7">
    <location>
        <begin position="267"/>
        <end position="290"/>
    </location>
</feature>
<evidence type="ECO:0000256" key="4">
    <source>
        <dbReference type="ARBA" id="ARBA00022692"/>
    </source>
</evidence>
<proteinExistence type="predicted"/>
<keyword evidence="4 7" id="KW-0812">Transmembrane</keyword>
<dbReference type="Proteomes" id="UP000177583">
    <property type="component" value="Unassembled WGS sequence"/>
</dbReference>
<keyword evidence="3" id="KW-0808">Transferase</keyword>
<evidence type="ECO:0000256" key="1">
    <source>
        <dbReference type="ARBA" id="ARBA00004141"/>
    </source>
</evidence>
<accession>A0A1F6GSQ9</accession>
<evidence type="ECO:0000256" key="6">
    <source>
        <dbReference type="ARBA" id="ARBA00023136"/>
    </source>
</evidence>
<gene>
    <name evidence="9" type="ORF">A2557_01560</name>
</gene>
<dbReference type="GO" id="GO:0016757">
    <property type="term" value="F:glycosyltransferase activity"/>
    <property type="evidence" value="ECO:0007669"/>
    <property type="project" value="UniProtKB-KW"/>
</dbReference>
<dbReference type="InterPro" id="IPR029044">
    <property type="entry name" value="Nucleotide-diphossugar_trans"/>
</dbReference>
<dbReference type="SUPFAM" id="SSF53448">
    <property type="entry name" value="Nucleotide-diphospho-sugar transferases"/>
    <property type="match status" value="1"/>
</dbReference>
<dbReference type="Pfam" id="PF00535">
    <property type="entry name" value="Glycos_transf_2"/>
    <property type="match status" value="1"/>
</dbReference>
<comment type="subcellular location">
    <subcellularLocation>
        <location evidence="1">Membrane</location>
        <topology evidence="1">Multi-pass membrane protein</topology>
    </subcellularLocation>
</comment>
<evidence type="ECO:0000256" key="3">
    <source>
        <dbReference type="ARBA" id="ARBA00022679"/>
    </source>
</evidence>
<dbReference type="GO" id="GO:0005886">
    <property type="term" value="C:plasma membrane"/>
    <property type="evidence" value="ECO:0007669"/>
    <property type="project" value="TreeGrafter"/>
</dbReference>
<dbReference type="AlphaFoldDB" id="A0A1F6GSQ9"/>
<sequence length="321" mass="36293">MSLISLVVPVFREERNLARFYAKVQEVVQGLPDYQWEFLFVNDGSPDNSLLELIKLSEQDPRVKVIDFSRNFGKEIALSAGVHHAKGDAVITLDADLQHPPDLIPSLVAQWEQGAEIVATIRIQSIKQAFLRKLGSTLFYWLMARISKVEMVNKTTDYRLIDKKIVKRFNCMTERSRMYRGMIDWMGYKKVYVEFVADPRDEGVAGYSYRKLIDLAINSITSFSVFPLKLAAYLGLVITGVSTPLLALALFDFIFKITALNVTPSAIIVLANMLLNGVVLMCLGFIALYIGNIHDEVTNRPLYLVKNTYNLEPGEMESLGR</sequence>
<feature type="domain" description="Glycosyltransferase 2-like" evidence="8">
    <location>
        <begin position="5"/>
        <end position="166"/>
    </location>
</feature>
<comment type="caution">
    <text evidence="9">The sequence shown here is derived from an EMBL/GenBank/DDBJ whole genome shotgun (WGS) entry which is preliminary data.</text>
</comment>
<evidence type="ECO:0000256" key="2">
    <source>
        <dbReference type="ARBA" id="ARBA00022676"/>
    </source>
</evidence>
<name>A0A1F6GSQ9_9PROT</name>
<dbReference type="EMBL" id="MFNF01000038">
    <property type="protein sequence ID" value="OGH01183.1"/>
    <property type="molecule type" value="Genomic_DNA"/>
</dbReference>
<evidence type="ECO:0000259" key="8">
    <source>
        <dbReference type="Pfam" id="PF00535"/>
    </source>
</evidence>
<dbReference type="InterPro" id="IPR050256">
    <property type="entry name" value="Glycosyltransferase_2"/>
</dbReference>
<evidence type="ECO:0000256" key="7">
    <source>
        <dbReference type="SAM" id="Phobius"/>
    </source>
</evidence>
<dbReference type="Gene3D" id="3.90.550.10">
    <property type="entry name" value="Spore Coat Polysaccharide Biosynthesis Protein SpsA, Chain A"/>
    <property type="match status" value="1"/>
</dbReference>
<evidence type="ECO:0000313" key="10">
    <source>
        <dbReference type="Proteomes" id="UP000177583"/>
    </source>
</evidence>
<evidence type="ECO:0000256" key="5">
    <source>
        <dbReference type="ARBA" id="ARBA00022989"/>
    </source>
</evidence>
<organism evidence="9 10">
    <name type="scientific">Candidatus Lambdaproteobacteria bacterium RIFOXYD2_FULL_56_26</name>
    <dbReference type="NCBI Taxonomy" id="1817773"/>
    <lineage>
        <taxon>Bacteria</taxon>
        <taxon>Pseudomonadati</taxon>
        <taxon>Pseudomonadota</taxon>
        <taxon>Candidatus Lambdaproteobacteria</taxon>
    </lineage>
</organism>
<keyword evidence="5 7" id="KW-1133">Transmembrane helix</keyword>
<evidence type="ECO:0000313" key="9">
    <source>
        <dbReference type="EMBL" id="OGH01183.1"/>
    </source>
</evidence>
<keyword evidence="6 7" id="KW-0472">Membrane</keyword>
<dbReference type="PANTHER" id="PTHR48090">
    <property type="entry name" value="UNDECAPRENYL-PHOSPHATE 4-DEOXY-4-FORMAMIDO-L-ARABINOSE TRANSFERASE-RELATED"/>
    <property type="match status" value="1"/>
</dbReference>
<protein>
    <recommendedName>
        <fullName evidence="8">Glycosyltransferase 2-like domain-containing protein</fullName>
    </recommendedName>
</protein>
<reference evidence="9 10" key="1">
    <citation type="journal article" date="2016" name="Nat. Commun.">
        <title>Thousands of microbial genomes shed light on interconnected biogeochemical processes in an aquifer system.</title>
        <authorList>
            <person name="Anantharaman K."/>
            <person name="Brown C.T."/>
            <person name="Hug L.A."/>
            <person name="Sharon I."/>
            <person name="Castelle C.J."/>
            <person name="Probst A.J."/>
            <person name="Thomas B.C."/>
            <person name="Singh A."/>
            <person name="Wilkins M.J."/>
            <person name="Karaoz U."/>
            <person name="Brodie E.L."/>
            <person name="Williams K.H."/>
            <person name="Hubbard S.S."/>
            <person name="Banfield J.F."/>
        </authorList>
    </citation>
    <scope>NUCLEOTIDE SEQUENCE [LARGE SCALE GENOMIC DNA]</scope>
</reference>
<dbReference type="InterPro" id="IPR001173">
    <property type="entry name" value="Glyco_trans_2-like"/>
</dbReference>
<dbReference type="PANTHER" id="PTHR48090:SF1">
    <property type="entry name" value="PROPHAGE BACTOPRENOL GLUCOSYL TRANSFERASE HOMOLOG"/>
    <property type="match status" value="1"/>
</dbReference>
<keyword evidence="2" id="KW-0328">Glycosyltransferase</keyword>